<protein>
    <submittedName>
        <fullName evidence="6">DNA-binding transcriptional LysR family regulator</fullName>
    </submittedName>
</protein>
<comment type="similarity">
    <text evidence="1">Belongs to the LysR transcriptional regulatory family.</text>
</comment>
<dbReference type="GO" id="GO:0003700">
    <property type="term" value="F:DNA-binding transcription factor activity"/>
    <property type="evidence" value="ECO:0007669"/>
    <property type="project" value="InterPro"/>
</dbReference>
<evidence type="ECO:0000313" key="6">
    <source>
        <dbReference type="EMBL" id="MBG6135391.1"/>
    </source>
</evidence>
<keyword evidence="7" id="KW-1185">Reference proteome</keyword>
<keyword evidence="4" id="KW-0804">Transcription</keyword>
<dbReference type="FunFam" id="1.10.10.10:FF:000001">
    <property type="entry name" value="LysR family transcriptional regulator"/>
    <property type="match status" value="1"/>
</dbReference>
<dbReference type="Proteomes" id="UP000622552">
    <property type="component" value="Unassembled WGS sequence"/>
</dbReference>
<dbReference type="InterPro" id="IPR036390">
    <property type="entry name" value="WH_DNA-bd_sf"/>
</dbReference>
<dbReference type="AlphaFoldDB" id="A0A8J7GR27"/>
<evidence type="ECO:0000313" key="7">
    <source>
        <dbReference type="Proteomes" id="UP000622552"/>
    </source>
</evidence>
<reference evidence="6" key="1">
    <citation type="submission" date="2020-11" db="EMBL/GenBank/DDBJ databases">
        <title>Sequencing the genomes of 1000 actinobacteria strains.</title>
        <authorList>
            <person name="Klenk H.-P."/>
        </authorList>
    </citation>
    <scope>NUCLEOTIDE SEQUENCE</scope>
    <source>
        <strain evidence="6">DSM 45356</strain>
    </source>
</reference>
<evidence type="ECO:0000256" key="4">
    <source>
        <dbReference type="ARBA" id="ARBA00023163"/>
    </source>
</evidence>
<dbReference type="GO" id="GO:0003677">
    <property type="term" value="F:DNA binding"/>
    <property type="evidence" value="ECO:0007669"/>
    <property type="project" value="UniProtKB-KW"/>
</dbReference>
<evidence type="ECO:0000256" key="1">
    <source>
        <dbReference type="ARBA" id="ARBA00009437"/>
    </source>
</evidence>
<dbReference type="CDD" id="cd05466">
    <property type="entry name" value="PBP2_LTTR_substrate"/>
    <property type="match status" value="1"/>
</dbReference>
<dbReference type="PROSITE" id="PS50931">
    <property type="entry name" value="HTH_LYSR"/>
    <property type="match status" value="1"/>
</dbReference>
<keyword evidence="2" id="KW-0805">Transcription regulation</keyword>
<name>A0A8J7GR27_9ACTN</name>
<dbReference type="SUPFAM" id="SSF53850">
    <property type="entry name" value="Periplasmic binding protein-like II"/>
    <property type="match status" value="1"/>
</dbReference>
<organism evidence="6 7">
    <name type="scientific">Longispora fulva</name>
    <dbReference type="NCBI Taxonomy" id="619741"/>
    <lineage>
        <taxon>Bacteria</taxon>
        <taxon>Bacillati</taxon>
        <taxon>Actinomycetota</taxon>
        <taxon>Actinomycetes</taxon>
        <taxon>Micromonosporales</taxon>
        <taxon>Micromonosporaceae</taxon>
        <taxon>Longispora</taxon>
    </lineage>
</organism>
<comment type="caution">
    <text evidence="6">The sequence shown here is derived from an EMBL/GenBank/DDBJ whole genome shotgun (WGS) entry which is preliminary data.</text>
</comment>
<evidence type="ECO:0000256" key="2">
    <source>
        <dbReference type="ARBA" id="ARBA00023015"/>
    </source>
</evidence>
<dbReference type="SUPFAM" id="SSF46785">
    <property type="entry name" value="Winged helix' DNA-binding domain"/>
    <property type="match status" value="1"/>
</dbReference>
<gene>
    <name evidence="6" type="ORF">IW245_001585</name>
</gene>
<dbReference type="EMBL" id="JADOUF010000001">
    <property type="protein sequence ID" value="MBG6135391.1"/>
    <property type="molecule type" value="Genomic_DNA"/>
</dbReference>
<dbReference type="InterPro" id="IPR005119">
    <property type="entry name" value="LysR_subst-bd"/>
</dbReference>
<sequence length="303" mass="32551">MQLQQLRYFLAVAESRHFTQAAEAVGVTQPTLSKQIHTLESDLGAALFHRNRGAITLTEAGEALLPLAQRIVADAETARHEIGDLIGLRTGRLRLGATPSLCTSLVAETLKLFRDAHPDIRLQVEEGGSQDLVRALTGGYLDLALIILPESGTDPALHTEPLLTESLVVASASPLHHREMRITDLRHQDLVMFRPGYDLRDATLEACAKAGFTPTFAVEGGEMDAVLGFVEVGLGVALVPRMVLAGRPRLHATPLAAPGVPRTVALARRRDVEPSHAAKAFQDILLGYLGGPTLNLHLTSSST</sequence>
<evidence type="ECO:0000259" key="5">
    <source>
        <dbReference type="PROSITE" id="PS50931"/>
    </source>
</evidence>
<proteinExistence type="inferred from homology"/>
<dbReference type="InterPro" id="IPR000847">
    <property type="entry name" value="LysR_HTH_N"/>
</dbReference>
<dbReference type="GO" id="GO:0032993">
    <property type="term" value="C:protein-DNA complex"/>
    <property type="evidence" value="ECO:0007669"/>
    <property type="project" value="TreeGrafter"/>
</dbReference>
<dbReference type="Gene3D" id="3.40.190.290">
    <property type="match status" value="1"/>
</dbReference>
<dbReference type="PRINTS" id="PR00039">
    <property type="entry name" value="HTHLYSR"/>
</dbReference>
<dbReference type="Pfam" id="PF03466">
    <property type="entry name" value="LysR_substrate"/>
    <property type="match status" value="1"/>
</dbReference>
<dbReference type="InterPro" id="IPR036388">
    <property type="entry name" value="WH-like_DNA-bd_sf"/>
</dbReference>
<dbReference type="PANTHER" id="PTHR30346:SF29">
    <property type="entry name" value="LYSR SUBSTRATE-BINDING"/>
    <property type="match status" value="1"/>
</dbReference>
<accession>A0A8J7GR27</accession>
<dbReference type="Gene3D" id="1.10.10.10">
    <property type="entry name" value="Winged helix-like DNA-binding domain superfamily/Winged helix DNA-binding domain"/>
    <property type="match status" value="1"/>
</dbReference>
<dbReference type="Pfam" id="PF00126">
    <property type="entry name" value="HTH_1"/>
    <property type="match status" value="1"/>
</dbReference>
<dbReference type="PANTHER" id="PTHR30346">
    <property type="entry name" value="TRANSCRIPTIONAL DUAL REGULATOR HCAR-RELATED"/>
    <property type="match status" value="1"/>
</dbReference>
<feature type="domain" description="HTH lysR-type" evidence="5">
    <location>
        <begin position="1"/>
        <end position="58"/>
    </location>
</feature>
<keyword evidence="3 6" id="KW-0238">DNA-binding</keyword>
<evidence type="ECO:0000256" key="3">
    <source>
        <dbReference type="ARBA" id="ARBA00023125"/>
    </source>
</evidence>